<name>A0AAD4SUW8_9MAGN</name>
<dbReference type="EMBL" id="JAJJMB010008592">
    <property type="protein sequence ID" value="KAI3922817.1"/>
    <property type="molecule type" value="Genomic_DNA"/>
</dbReference>
<dbReference type="AlphaFoldDB" id="A0AAD4SUW8"/>
<organism evidence="1 2">
    <name type="scientific">Papaver atlanticum</name>
    <dbReference type="NCBI Taxonomy" id="357466"/>
    <lineage>
        <taxon>Eukaryota</taxon>
        <taxon>Viridiplantae</taxon>
        <taxon>Streptophyta</taxon>
        <taxon>Embryophyta</taxon>
        <taxon>Tracheophyta</taxon>
        <taxon>Spermatophyta</taxon>
        <taxon>Magnoliopsida</taxon>
        <taxon>Ranunculales</taxon>
        <taxon>Papaveraceae</taxon>
        <taxon>Papaveroideae</taxon>
        <taxon>Papaver</taxon>
    </lineage>
</organism>
<reference evidence="1" key="1">
    <citation type="submission" date="2022-04" db="EMBL/GenBank/DDBJ databases">
        <title>A functionally conserved STORR gene fusion in Papaver species that diverged 16.8 million years ago.</title>
        <authorList>
            <person name="Catania T."/>
        </authorList>
    </citation>
    <scope>NUCLEOTIDE SEQUENCE</scope>
    <source>
        <strain evidence="1">S-188037</strain>
    </source>
</reference>
<sequence length="72" mass="8557">MLRIYKVDRHLHQSYLSRKLPSENDWPFKSSIDRTEERKKLSRFLILLPPLHFLNLGDCIFATMRGGGRSRN</sequence>
<gene>
    <name evidence="1" type="ORF">MKW98_006948</name>
</gene>
<protein>
    <submittedName>
        <fullName evidence="1">Uncharacterized protein</fullName>
    </submittedName>
</protein>
<dbReference type="Proteomes" id="UP001202328">
    <property type="component" value="Unassembled WGS sequence"/>
</dbReference>
<evidence type="ECO:0000313" key="1">
    <source>
        <dbReference type="EMBL" id="KAI3922817.1"/>
    </source>
</evidence>
<accession>A0AAD4SUW8</accession>
<comment type="caution">
    <text evidence="1">The sequence shown here is derived from an EMBL/GenBank/DDBJ whole genome shotgun (WGS) entry which is preliminary data.</text>
</comment>
<evidence type="ECO:0000313" key="2">
    <source>
        <dbReference type="Proteomes" id="UP001202328"/>
    </source>
</evidence>
<proteinExistence type="predicted"/>
<keyword evidence="2" id="KW-1185">Reference proteome</keyword>